<evidence type="ECO:0000313" key="3">
    <source>
        <dbReference type="EMBL" id="GJJ10180.1"/>
    </source>
</evidence>
<dbReference type="AlphaFoldDB" id="A0AAV5AE21"/>
<name>A0AAV5AE21_9AGAM</name>
<gene>
    <name evidence="3" type="ORF">Clacol_004406</name>
</gene>
<keyword evidence="2" id="KW-0812">Transmembrane</keyword>
<protein>
    <submittedName>
        <fullName evidence="3">Uncharacterized protein</fullName>
    </submittedName>
</protein>
<organism evidence="3 4">
    <name type="scientific">Clathrus columnatus</name>
    <dbReference type="NCBI Taxonomy" id="1419009"/>
    <lineage>
        <taxon>Eukaryota</taxon>
        <taxon>Fungi</taxon>
        <taxon>Dikarya</taxon>
        <taxon>Basidiomycota</taxon>
        <taxon>Agaricomycotina</taxon>
        <taxon>Agaricomycetes</taxon>
        <taxon>Phallomycetidae</taxon>
        <taxon>Phallales</taxon>
        <taxon>Clathraceae</taxon>
        <taxon>Clathrus</taxon>
    </lineage>
</organism>
<feature type="transmembrane region" description="Helical" evidence="2">
    <location>
        <begin position="29"/>
        <end position="52"/>
    </location>
</feature>
<evidence type="ECO:0000313" key="4">
    <source>
        <dbReference type="Proteomes" id="UP001050691"/>
    </source>
</evidence>
<comment type="caution">
    <text evidence="3">The sequence shown here is derived from an EMBL/GenBank/DDBJ whole genome shotgun (WGS) entry which is preliminary data.</text>
</comment>
<evidence type="ECO:0000256" key="2">
    <source>
        <dbReference type="SAM" id="Phobius"/>
    </source>
</evidence>
<dbReference type="Proteomes" id="UP001050691">
    <property type="component" value="Unassembled WGS sequence"/>
</dbReference>
<evidence type="ECO:0000256" key="1">
    <source>
        <dbReference type="SAM" id="MobiDB-lite"/>
    </source>
</evidence>
<keyword evidence="2" id="KW-1133">Transmembrane helix</keyword>
<proteinExistence type="predicted"/>
<reference evidence="3" key="1">
    <citation type="submission" date="2021-10" db="EMBL/GenBank/DDBJ databases">
        <title>De novo Genome Assembly of Clathrus columnatus (Basidiomycota, Fungi) Using Illumina and Nanopore Sequence Data.</title>
        <authorList>
            <person name="Ogiso-Tanaka E."/>
            <person name="Itagaki H."/>
            <person name="Hosoya T."/>
            <person name="Hosaka K."/>
        </authorList>
    </citation>
    <scope>NUCLEOTIDE SEQUENCE</scope>
    <source>
        <strain evidence="3">MO-923</strain>
    </source>
</reference>
<keyword evidence="4" id="KW-1185">Reference proteome</keyword>
<accession>A0AAV5AE21</accession>
<dbReference type="EMBL" id="BPWL01000005">
    <property type="protein sequence ID" value="GJJ10180.1"/>
    <property type="molecule type" value="Genomic_DNA"/>
</dbReference>
<keyword evidence="2" id="KW-0472">Membrane</keyword>
<feature type="compositionally biased region" description="Basic and acidic residues" evidence="1">
    <location>
        <begin position="158"/>
        <end position="170"/>
    </location>
</feature>
<sequence>MSTGFNDTLGAILLGGIGRKDSRPFDASIAVIWILDTIHQALVAHVLYFYMVLNYNNSAAVDNLVWSIIAEILPAAGSNTLVRGTDSIVKTLIKFTLNTGLIMGLNARDYVRNQAKSTIINTGAANTTGLPSFTLDTIDDNRGSADAGMSLTDLDSPDSERLRQLESKPG</sequence>
<feature type="region of interest" description="Disordered" evidence="1">
    <location>
        <begin position="146"/>
        <end position="170"/>
    </location>
</feature>